<dbReference type="EMBL" id="JBHLXH010000001">
    <property type="protein sequence ID" value="MFC0223432.1"/>
    <property type="molecule type" value="Genomic_DNA"/>
</dbReference>
<accession>A0ABV6E369</accession>
<feature type="non-terminal residue" evidence="1">
    <location>
        <position position="1"/>
    </location>
</feature>
<dbReference type="Proteomes" id="UP001589698">
    <property type="component" value="Unassembled WGS sequence"/>
</dbReference>
<gene>
    <name evidence="1" type="ORF">ACFFJG_13150</name>
</gene>
<keyword evidence="2" id="KW-1185">Reference proteome</keyword>
<proteinExistence type="predicted"/>
<evidence type="ECO:0000313" key="2">
    <source>
        <dbReference type="Proteomes" id="UP001589698"/>
    </source>
</evidence>
<comment type="caution">
    <text evidence="1">The sequence shown here is derived from an EMBL/GenBank/DDBJ whole genome shotgun (WGS) entry which is preliminary data.</text>
</comment>
<sequence>TWKQLLDLGSMQDNELHLRATARRPVARVSRASYDALFGMLDAADGAPTATLTGDRGSVTLPVEVADLPDEVVWVPARSFGRGVWADLASPGSTVTLKGASQ</sequence>
<organism evidence="1 2">
    <name type="scientific">Nocardioides zeicaulis</name>
    <dbReference type="NCBI Taxonomy" id="1776857"/>
    <lineage>
        <taxon>Bacteria</taxon>
        <taxon>Bacillati</taxon>
        <taxon>Actinomycetota</taxon>
        <taxon>Actinomycetes</taxon>
        <taxon>Propionibacteriales</taxon>
        <taxon>Nocardioidaceae</taxon>
        <taxon>Nocardioides</taxon>
    </lineage>
</organism>
<name>A0ABV6E369_9ACTN</name>
<reference evidence="1 2" key="1">
    <citation type="submission" date="2024-09" db="EMBL/GenBank/DDBJ databases">
        <authorList>
            <person name="Sun Q."/>
            <person name="Mori K."/>
        </authorList>
    </citation>
    <scope>NUCLEOTIDE SEQUENCE [LARGE SCALE GENOMIC DNA]</scope>
    <source>
        <strain evidence="1 2">CCM 8654</strain>
    </source>
</reference>
<protein>
    <submittedName>
        <fullName evidence="1">NADH-quinone oxidoreductase subunit G</fullName>
    </submittedName>
</protein>
<evidence type="ECO:0000313" key="1">
    <source>
        <dbReference type="EMBL" id="MFC0223432.1"/>
    </source>
</evidence>